<organism evidence="1 2">
    <name type="scientific">Aegilops tauschii subsp. strangulata</name>
    <name type="common">Goatgrass</name>
    <dbReference type="NCBI Taxonomy" id="200361"/>
    <lineage>
        <taxon>Eukaryota</taxon>
        <taxon>Viridiplantae</taxon>
        <taxon>Streptophyta</taxon>
        <taxon>Embryophyta</taxon>
        <taxon>Tracheophyta</taxon>
        <taxon>Spermatophyta</taxon>
        <taxon>Magnoliopsida</taxon>
        <taxon>Liliopsida</taxon>
        <taxon>Poales</taxon>
        <taxon>Poaceae</taxon>
        <taxon>BOP clade</taxon>
        <taxon>Pooideae</taxon>
        <taxon>Triticodae</taxon>
        <taxon>Triticeae</taxon>
        <taxon>Triticinae</taxon>
        <taxon>Aegilops</taxon>
    </lineage>
</organism>
<name>A0A453CFK9_AEGTS</name>
<reference evidence="2" key="1">
    <citation type="journal article" date="2014" name="Science">
        <title>Ancient hybridizations among the ancestral genomes of bread wheat.</title>
        <authorList>
            <consortium name="International Wheat Genome Sequencing Consortium,"/>
            <person name="Marcussen T."/>
            <person name="Sandve S.R."/>
            <person name="Heier L."/>
            <person name="Spannagl M."/>
            <person name="Pfeifer M."/>
            <person name="Jakobsen K.S."/>
            <person name="Wulff B.B."/>
            <person name="Steuernagel B."/>
            <person name="Mayer K.F."/>
            <person name="Olsen O.A."/>
        </authorList>
    </citation>
    <scope>NUCLEOTIDE SEQUENCE [LARGE SCALE GENOMIC DNA]</scope>
    <source>
        <strain evidence="2">cv. AL8/78</strain>
    </source>
</reference>
<proteinExistence type="predicted"/>
<dbReference type="EnsemblPlants" id="AET2Gv20831200.1">
    <property type="protein sequence ID" value="AET2Gv20831200.1"/>
    <property type="gene ID" value="AET2Gv20831200"/>
</dbReference>
<reference evidence="2" key="2">
    <citation type="journal article" date="2017" name="Nat. Plants">
        <title>The Aegilops tauschii genome reveals multiple impacts of transposons.</title>
        <authorList>
            <person name="Zhao G."/>
            <person name="Zou C."/>
            <person name="Li K."/>
            <person name="Wang K."/>
            <person name="Li T."/>
            <person name="Gao L."/>
            <person name="Zhang X."/>
            <person name="Wang H."/>
            <person name="Yang Z."/>
            <person name="Liu X."/>
            <person name="Jiang W."/>
            <person name="Mao L."/>
            <person name="Kong X."/>
            <person name="Jiao Y."/>
            <person name="Jia J."/>
        </authorList>
    </citation>
    <scope>NUCLEOTIDE SEQUENCE [LARGE SCALE GENOMIC DNA]</scope>
    <source>
        <strain evidence="2">cv. AL8/78</strain>
    </source>
</reference>
<dbReference type="Proteomes" id="UP000015105">
    <property type="component" value="Chromosome 2D"/>
</dbReference>
<keyword evidence="2" id="KW-1185">Reference proteome</keyword>
<dbReference type="EnsemblPlants" id="AET2Gv20831200.2">
    <property type="protein sequence ID" value="AET2Gv20831200.2"/>
    <property type="gene ID" value="AET2Gv20831200"/>
</dbReference>
<reference evidence="1" key="3">
    <citation type="journal article" date="2017" name="Nature">
        <title>Genome sequence of the progenitor of the wheat D genome Aegilops tauschii.</title>
        <authorList>
            <person name="Luo M.C."/>
            <person name="Gu Y.Q."/>
            <person name="Puiu D."/>
            <person name="Wang H."/>
            <person name="Twardziok S.O."/>
            <person name="Deal K.R."/>
            <person name="Huo N."/>
            <person name="Zhu T."/>
            <person name="Wang L."/>
            <person name="Wang Y."/>
            <person name="McGuire P.E."/>
            <person name="Liu S."/>
            <person name="Long H."/>
            <person name="Ramasamy R.K."/>
            <person name="Rodriguez J.C."/>
            <person name="Van S.L."/>
            <person name="Yuan L."/>
            <person name="Wang Z."/>
            <person name="Xia Z."/>
            <person name="Xiao L."/>
            <person name="Anderson O.D."/>
            <person name="Ouyang S."/>
            <person name="Liang Y."/>
            <person name="Zimin A.V."/>
            <person name="Pertea G."/>
            <person name="Qi P."/>
            <person name="Bennetzen J.L."/>
            <person name="Dai X."/>
            <person name="Dawson M.W."/>
            <person name="Muller H.G."/>
            <person name="Kugler K."/>
            <person name="Rivarola-Duarte L."/>
            <person name="Spannagl M."/>
            <person name="Mayer K.F.X."/>
            <person name="Lu F.H."/>
            <person name="Bevan M.W."/>
            <person name="Leroy P."/>
            <person name="Li P."/>
            <person name="You F.M."/>
            <person name="Sun Q."/>
            <person name="Liu Z."/>
            <person name="Lyons E."/>
            <person name="Wicker T."/>
            <person name="Salzberg S.L."/>
            <person name="Devos K.M."/>
            <person name="Dvorak J."/>
        </authorList>
    </citation>
    <scope>NUCLEOTIDE SEQUENCE [LARGE SCALE GENOMIC DNA]</scope>
    <source>
        <strain evidence="1">cv. AL8/78</strain>
    </source>
</reference>
<dbReference type="Gramene" id="AET2Gv20831200.2">
    <property type="protein sequence ID" value="AET2Gv20831200.2"/>
    <property type="gene ID" value="AET2Gv20831200"/>
</dbReference>
<evidence type="ECO:0000313" key="2">
    <source>
        <dbReference type="Proteomes" id="UP000015105"/>
    </source>
</evidence>
<dbReference type="Gramene" id="AET2Gv20831200.1">
    <property type="protein sequence ID" value="AET2Gv20831200.1"/>
    <property type="gene ID" value="AET2Gv20831200"/>
</dbReference>
<dbReference type="AlphaFoldDB" id="A0A453CFK9"/>
<evidence type="ECO:0000313" key="1">
    <source>
        <dbReference type="EnsemblPlants" id="AET2Gv20831200.1"/>
    </source>
</evidence>
<reference evidence="1" key="4">
    <citation type="submission" date="2019-03" db="UniProtKB">
        <authorList>
            <consortium name="EnsemblPlants"/>
        </authorList>
    </citation>
    <scope>IDENTIFICATION</scope>
</reference>
<protein>
    <submittedName>
        <fullName evidence="1">Uncharacterized protein</fullName>
    </submittedName>
</protein>
<reference evidence="1" key="5">
    <citation type="journal article" date="2021" name="G3 (Bethesda)">
        <title>Aegilops tauschii genome assembly Aet v5.0 features greater sequence contiguity and improved annotation.</title>
        <authorList>
            <person name="Wang L."/>
            <person name="Zhu T."/>
            <person name="Rodriguez J.C."/>
            <person name="Deal K.R."/>
            <person name="Dubcovsky J."/>
            <person name="McGuire P.E."/>
            <person name="Lux T."/>
            <person name="Spannagl M."/>
            <person name="Mayer K.F.X."/>
            <person name="Baldrich P."/>
            <person name="Meyers B.C."/>
            <person name="Huo N."/>
            <person name="Gu Y.Q."/>
            <person name="Zhou H."/>
            <person name="Devos K.M."/>
            <person name="Bennetzen J.L."/>
            <person name="Unver T."/>
            <person name="Budak H."/>
            <person name="Gulick P.J."/>
            <person name="Galiba G."/>
            <person name="Kalapos B."/>
            <person name="Nelson D.R."/>
            <person name="Li P."/>
            <person name="You F.M."/>
            <person name="Luo M.C."/>
            <person name="Dvorak J."/>
        </authorList>
    </citation>
    <scope>NUCLEOTIDE SEQUENCE [LARGE SCALE GENOMIC DNA]</scope>
    <source>
        <strain evidence="1">cv. AL8/78</strain>
    </source>
</reference>
<accession>A0A453CFK9</accession>
<sequence length="90" mass="9690">MQGAEGGVAAYFHRRRESMAAAAAPRLLLPPRTPPLPARTYPLPYLAASASFASPLFQSRIDDPLDSSGRDWQVNSSPNPDTCFGICSLN</sequence>